<feature type="region of interest" description="Disordered" evidence="1">
    <location>
        <begin position="87"/>
        <end position="109"/>
    </location>
</feature>
<reference evidence="2" key="1">
    <citation type="submission" date="2023-10" db="EMBL/GenBank/DDBJ databases">
        <authorList>
            <person name="Chen Y."/>
            <person name="Shah S."/>
            <person name="Dougan E. K."/>
            <person name="Thang M."/>
            <person name="Chan C."/>
        </authorList>
    </citation>
    <scope>NUCLEOTIDE SEQUENCE [LARGE SCALE GENOMIC DNA]</scope>
</reference>
<accession>A0ABN9Q1S6</accession>
<feature type="region of interest" description="Disordered" evidence="1">
    <location>
        <begin position="158"/>
        <end position="182"/>
    </location>
</feature>
<evidence type="ECO:0000313" key="2">
    <source>
        <dbReference type="EMBL" id="CAK0798294.1"/>
    </source>
</evidence>
<keyword evidence="3" id="KW-1185">Reference proteome</keyword>
<comment type="caution">
    <text evidence="2">The sequence shown here is derived from an EMBL/GenBank/DDBJ whole genome shotgun (WGS) entry which is preliminary data.</text>
</comment>
<organism evidence="2 3">
    <name type="scientific">Prorocentrum cordatum</name>
    <dbReference type="NCBI Taxonomy" id="2364126"/>
    <lineage>
        <taxon>Eukaryota</taxon>
        <taxon>Sar</taxon>
        <taxon>Alveolata</taxon>
        <taxon>Dinophyceae</taxon>
        <taxon>Prorocentrales</taxon>
        <taxon>Prorocentraceae</taxon>
        <taxon>Prorocentrum</taxon>
    </lineage>
</organism>
<gene>
    <name evidence="2" type="ORF">PCOR1329_LOCUS7090</name>
</gene>
<feature type="compositionally biased region" description="Polar residues" evidence="1">
    <location>
        <begin position="90"/>
        <end position="99"/>
    </location>
</feature>
<evidence type="ECO:0000313" key="3">
    <source>
        <dbReference type="Proteomes" id="UP001189429"/>
    </source>
</evidence>
<name>A0ABN9Q1S6_9DINO</name>
<protein>
    <submittedName>
        <fullName evidence="2">Uncharacterized protein</fullName>
    </submittedName>
</protein>
<dbReference type="Proteomes" id="UP001189429">
    <property type="component" value="Unassembled WGS sequence"/>
</dbReference>
<proteinExistence type="predicted"/>
<dbReference type="EMBL" id="CAUYUJ010001914">
    <property type="protein sequence ID" value="CAK0798294.1"/>
    <property type="molecule type" value="Genomic_DNA"/>
</dbReference>
<feature type="compositionally biased region" description="Basic and acidic residues" evidence="1">
    <location>
        <begin position="171"/>
        <end position="182"/>
    </location>
</feature>
<evidence type="ECO:0000256" key="1">
    <source>
        <dbReference type="SAM" id="MobiDB-lite"/>
    </source>
</evidence>
<sequence length="182" mass="19004">MADSRRASFRDMVEIVQFDAEESNGNRQSKSLCVATAGARALKRQSSPAPARTGWAGFASTTLPLQAPATRTASCASSSNECSLLAAGCSPSSSMSTAAGDSDAEEAAQENVFAKAAERRRIRRSVTANHGPGLSPHALPAMTMSRILTRRRGGSADFGIADISSGPADDSIDRLSERVPAF</sequence>